<evidence type="ECO:0000313" key="22">
    <source>
        <dbReference type="EMBL" id="MBI2678799.1"/>
    </source>
</evidence>
<keyword evidence="14 19" id="KW-0862">Zinc</keyword>
<dbReference type="PANTHER" id="PTHR43622:SF7">
    <property type="entry name" value="3-DEHYDROQUINATE SYNTHASE, CHLOROPLASTIC"/>
    <property type="match status" value="1"/>
</dbReference>
<dbReference type="GO" id="GO:0008652">
    <property type="term" value="P:amino acid biosynthetic process"/>
    <property type="evidence" value="ECO:0007669"/>
    <property type="project" value="UniProtKB-KW"/>
</dbReference>
<evidence type="ECO:0000256" key="13">
    <source>
        <dbReference type="ARBA" id="ARBA00022741"/>
    </source>
</evidence>
<comment type="caution">
    <text evidence="19">Lacks conserved residue(s) required for the propagation of feature annotation.</text>
</comment>
<feature type="domain" description="3-dehydroquinate synthase N-terminal" evidence="20">
    <location>
        <begin position="69"/>
        <end position="181"/>
    </location>
</feature>
<dbReference type="NCBIfam" id="TIGR01357">
    <property type="entry name" value="aroB"/>
    <property type="match status" value="1"/>
</dbReference>
<evidence type="ECO:0000256" key="11">
    <source>
        <dbReference type="ARBA" id="ARBA00022605"/>
    </source>
</evidence>
<keyword evidence="18 19" id="KW-0170">Cobalt</keyword>
<keyword evidence="16 19" id="KW-0057">Aromatic amino acid biosynthesis</keyword>
<feature type="binding site" evidence="19">
    <location>
        <position position="266"/>
    </location>
    <ligand>
        <name>Zn(2+)</name>
        <dbReference type="ChEBI" id="CHEBI:29105"/>
    </ligand>
</feature>
<keyword evidence="11 19" id="KW-0028">Amino-acid biosynthesis</keyword>
<feature type="binding site" evidence="19">
    <location>
        <position position="144"/>
    </location>
    <ligand>
        <name>NAD(+)</name>
        <dbReference type="ChEBI" id="CHEBI:57540"/>
    </ligand>
</feature>
<dbReference type="CDD" id="cd08195">
    <property type="entry name" value="DHQS"/>
    <property type="match status" value="1"/>
</dbReference>
<evidence type="ECO:0000256" key="9">
    <source>
        <dbReference type="ARBA" id="ARBA00017684"/>
    </source>
</evidence>
<evidence type="ECO:0000256" key="3">
    <source>
        <dbReference type="ARBA" id="ARBA00001947"/>
    </source>
</evidence>
<evidence type="ECO:0000259" key="20">
    <source>
        <dbReference type="Pfam" id="PF01761"/>
    </source>
</evidence>
<comment type="caution">
    <text evidence="22">The sequence shown here is derived from an EMBL/GenBank/DDBJ whole genome shotgun (WGS) entry which is preliminary data.</text>
</comment>
<feature type="binding site" evidence="19">
    <location>
        <position position="186"/>
    </location>
    <ligand>
        <name>Zn(2+)</name>
        <dbReference type="ChEBI" id="CHEBI:29105"/>
    </ligand>
</feature>
<comment type="cofactor">
    <cofactor evidence="2 19">
        <name>NAD(+)</name>
        <dbReference type="ChEBI" id="CHEBI:57540"/>
    </cofactor>
</comment>
<keyword evidence="15 19" id="KW-0520">NAD</keyword>
<comment type="cofactor">
    <cofactor evidence="3">
        <name>Zn(2+)</name>
        <dbReference type="ChEBI" id="CHEBI:29105"/>
    </cofactor>
</comment>
<evidence type="ECO:0000256" key="12">
    <source>
        <dbReference type="ARBA" id="ARBA00022723"/>
    </source>
</evidence>
<name>A0A932A8S8_9BACT</name>
<dbReference type="Pfam" id="PF01761">
    <property type="entry name" value="DHQ_synthase"/>
    <property type="match status" value="1"/>
</dbReference>
<evidence type="ECO:0000256" key="8">
    <source>
        <dbReference type="ARBA" id="ARBA00013031"/>
    </source>
</evidence>
<feature type="binding site" evidence="19">
    <location>
        <begin position="107"/>
        <end position="111"/>
    </location>
    <ligand>
        <name>NAD(+)</name>
        <dbReference type="ChEBI" id="CHEBI:57540"/>
    </ligand>
</feature>
<evidence type="ECO:0000313" key="23">
    <source>
        <dbReference type="Proteomes" id="UP000779809"/>
    </source>
</evidence>
<sequence>MKRVTIPIPGRPYEALIGSGLLKAAGEHIAAIAPAGARFFVVTNPVVRGKWGSALERSLKDAKLKAEWLEIPDGERMKTMGTIENLAGRMLKAGADRGVAVIGFGGGVVGDLAGFLASVFMRGVPVIQVPTTFLAQVDASIGGKTGVNLSAGKNLLGTFHQPLAVLIDPAVLATLPDREFRAGLFESLKCGVISRAEIFEYMEKERDRILQREAAALEWLIAETVEVKARVVGEDEREAGLRRILNFGHTIGHALEAETKYKQYLHGEAVAWGMVAATMLSVAMQKTPPPTAQRIIAAVLAYSPLPKVNVRAKSVVKRLAMDKKSRNGVPHFILPVEIGKVEISNEVPPDMVIHALDEVRYLSKWNSGE</sequence>
<dbReference type="Gene3D" id="3.40.50.1970">
    <property type="match status" value="1"/>
</dbReference>
<evidence type="ECO:0000256" key="19">
    <source>
        <dbReference type="HAMAP-Rule" id="MF_00110"/>
    </source>
</evidence>
<comment type="subcellular location">
    <subcellularLocation>
        <location evidence="5 19">Cytoplasm</location>
    </subcellularLocation>
</comment>
<comment type="cofactor">
    <cofactor evidence="19">
        <name>Co(2+)</name>
        <dbReference type="ChEBI" id="CHEBI:48828"/>
    </cofactor>
    <cofactor evidence="19">
        <name>Zn(2+)</name>
        <dbReference type="ChEBI" id="CHEBI:29105"/>
    </cofactor>
    <text evidence="19">Binds 1 divalent metal cation per subunit. Can use either Co(2+) or Zn(2+).</text>
</comment>
<dbReference type="GO" id="GO:0003856">
    <property type="term" value="F:3-dehydroquinate synthase activity"/>
    <property type="evidence" value="ECO:0007669"/>
    <property type="project" value="UniProtKB-UniRule"/>
</dbReference>
<dbReference type="SUPFAM" id="SSF56796">
    <property type="entry name" value="Dehydroquinate synthase-like"/>
    <property type="match status" value="1"/>
</dbReference>
<dbReference type="InterPro" id="IPR056179">
    <property type="entry name" value="DHQS_C"/>
</dbReference>
<dbReference type="GO" id="GO:0009073">
    <property type="term" value="P:aromatic amino acid family biosynthetic process"/>
    <property type="evidence" value="ECO:0007669"/>
    <property type="project" value="UniProtKB-KW"/>
</dbReference>
<comment type="pathway">
    <text evidence="6 19">Metabolic intermediate biosynthesis; chorismate biosynthesis; chorismate from D-erythrose 4-phosphate and phosphoenolpyruvate: step 2/7.</text>
</comment>
<evidence type="ECO:0000256" key="14">
    <source>
        <dbReference type="ARBA" id="ARBA00022833"/>
    </source>
</evidence>
<evidence type="ECO:0000259" key="21">
    <source>
        <dbReference type="Pfam" id="PF24621"/>
    </source>
</evidence>
<dbReference type="Gene3D" id="1.20.1090.10">
    <property type="entry name" value="Dehydroquinate synthase-like - alpha domain"/>
    <property type="match status" value="1"/>
</dbReference>
<dbReference type="Pfam" id="PF24621">
    <property type="entry name" value="DHQS_C"/>
    <property type="match status" value="1"/>
</dbReference>
<organism evidence="22 23">
    <name type="scientific">Candidatus Korobacter versatilis</name>
    <dbReference type="NCBI Taxonomy" id="658062"/>
    <lineage>
        <taxon>Bacteria</taxon>
        <taxon>Pseudomonadati</taxon>
        <taxon>Acidobacteriota</taxon>
        <taxon>Terriglobia</taxon>
        <taxon>Terriglobales</taxon>
        <taxon>Candidatus Korobacteraceae</taxon>
        <taxon>Candidatus Korobacter</taxon>
    </lineage>
</organism>
<comment type="function">
    <text evidence="4 19">Catalyzes the conversion of 3-deoxy-D-arabino-heptulosonate 7-phosphate (DAHP) to dehydroquinate (DHQ).</text>
</comment>
<dbReference type="GO" id="GO:0009423">
    <property type="term" value="P:chorismate biosynthetic process"/>
    <property type="evidence" value="ECO:0007669"/>
    <property type="project" value="UniProtKB-UniRule"/>
</dbReference>
<dbReference type="FunFam" id="3.40.50.1970:FF:000007">
    <property type="entry name" value="Pentafunctional AROM polypeptide"/>
    <property type="match status" value="1"/>
</dbReference>
<feature type="binding site" evidence="19">
    <location>
        <begin position="73"/>
        <end position="78"/>
    </location>
    <ligand>
        <name>NAD(+)</name>
        <dbReference type="ChEBI" id="CHEBI:57540"/>
    </ligand>
</feature>
<feature type="binding site" evidence="19">
    <location>
        <position position="249"/>
    </location>
    <ligand>
        <name>Zn(2+)</name>
        <dbReference type="ChEBI" id="CHEBI:29105"/>
    </ligand>
</feature>
<evidence type="ECO:0000256" key="4">
    <source>
        <dbReference type="ARBA" id="ARBA00003485"/>
    </source>
</evidence>
<evidence type="ECO:0000256" key="6">
    <source>
        <dbReference type="ARBA" id="ARBA00004661"/>
    </source>
</evidence>
<dbReference type="GO" id="GO:0000166">
    <property type="term" value="F:nucleotide binding"/>
    <property type="evidence" value="ECO:0007669"/>
    <property type="project" value="UniProtKB-KW"/>
</dbReference>
<dbReference type="GO" id="GO:0046872">
    <property type="term" value="F:metal ion binding"/>
    <property type="evidence" value="ECO:0007669"/>
    <property type="project" value="UniProtKB-KW"/>
</dbReference>
<evidence type="ECO:0000256" key="5">
    <source>
        <dbReference type="ARBA" id="ARBA00004496"/>
    </source>
</evidence>
<dbReference type="InterPro" id="IPR050071">
    <property type="entry name" value="Dehydroquinate_synthase"/>
</dbReference>
<dbReference type="PANTHER" id="PTHR43622">
    <property type="entry name" value="3-DEHYDROQUINATE SYNTHASE"/>
    <property type="match status" value="1"/>
</dbReference>
<dbReference type="InterPro" id="IPR030960">
    <property type="entry name" value="DHQS/DOIS_N"/>
</dbReference>
<dbReference type="HAMAP" id="MF_00110">
    <property type="entry name" value="DHQ_synthase"/>
    <property type="match status" value="1"/>
</dbReference>
<feature type="domain" description="3-dehydroquinate synthase C-terminal" evidence="21">
    <location>
        <begin position="183"/>
        <end position="325"/>
    </location>
</feature>
<evidence type="ECO:0000256" key="17">
    <source>
        <dbReference type="ARBA" id="ARBA00023239"/>
    </source>
</evidence>
<keyword evidence="13 19" id="KW-0547">Nucleotide-binding</keyword>
<reference evidence="22" key="1">
    <citation type="submission" date="2020-07" db="EMBL/GenBank/DDBJ databases">
        <title>Huge and variable diversity of episymbiotic CPR bacteria and DPANN archaea in groundwater ecosystems.</title>
        <authorList>
            <person name="He C.Y."/>
            <person name="Keren R."/>
            <person name="Whittaker M."/>
            <person name="Farag I.F."/>
            <person name="Doudna J."/>
            <person name="Cate J.H.D."/>
            <person name="Banfield J.F."/>
        </authorList>
    </citation>
    <scope>NUCLEOTIDE SEQUENCE</scope>
    <source>
        <strain evidence="22">NC_groundwater_580_Pr5_B-0.1um_64_19</strain>
    </source>
</reference>
<feature type="binding site" evidence="19">
    <location>
        <begin position="131"/>
        <end position="132"/>
    </location>
    <ligand>
        <name>NAD(+)</name>
        <dbReference type="ChEBI" id="CHEBI:57540"/>
    </ligand>
</feature>
<dbReference type="Proteomes" id="UP000779809">
    <property type="component" value="Unassembled WGS sequence"/>
</dbReference>
<accession>A0A932A8S8</accession>
<evidence type="ECO:0000256" key="10">
    <source>
        <dbReference type="ARBA" id="ARBA00022490"/>
    </source>
</evidence>
<dbReference type="InterPro" id="IPR030963">
    <property type="entry name" value="DHQ_synth_fam"/>
</dbReference>
<comment type="catalytic activity">
    <reaction evidence="1 19">
        <text>7-phospho-2-dehydro-3-deoxy-D-arabino-heptonate = 3-dehydroquinate + phosphate</text>
        <dbReference type="Rhea" id="RHEA:21968"/>
        <dbReference type="ChEBI" id="CHEBI:32364"/>
        <dbReference type="ChEBI" id="CHEBI:43474"/>
        <dbReference type="ChEBI" id="CHEBI:58394"/>
        <dbReference type="EC" id="4.2.3.4"/>
    </reaction>
</comment>
<keyword evidence="10 19" id="KW-0963">Cytoplasm</keyword>
<dbReference type="GO" id="GO:0005737">
    <property type="term" value="C:cytoplasm"/>
    <property type="evidence" value="ECO:0007669"/>
    <property type="project" value="UniProtKB-SubCell"/>
</dbReference>
<evidence type="ECO:0000256" key="18">
    <source>
        <dbReference type="ARBA" id="ARBA00023285"/>
    </source>
</evidence>
<comment type="similarity">
    <text evidence="7 19">Belongs to the sugar phosphate cyclases superfamily. Dehydroquinate synthase family.</text>
</comment>
<dbReference type="EMBL" id="JACPNR010000010">
    <property type="protein sequence ID" value="MBI2678799.1"/>
    <property type="molecule type" value="Genomic_DNA"/>
</dbReference>
<evidence type="ECO:0000256" key="16">
    <source>
        <dbReference type="ARBA" id="ARBA00023141"/>
    </source>
</evidence>
<gene>
    <name evidence="19 22" type="primary">aroB</name>
    <name evidence="22" type="ORF">HYX28_08460</name>
</gene>
<evidence type="ECO:0000256" key="15">
    <source>
        <dbReference type="ARBA" id="ARBA00023027"/>
    </source>
</evidence>
<keyword evidence="12 19" id="KW-0479">Metal-binding</keyword>
<dbReference type="InterPro" id="IPR016037">
    <property type="entry name" value="DHQ_synth_AroB"/>
</dbReference>
<evidence type="ECO:0000256" key="7">
    <source>
        <dbReference type="ARBA" id="ARBA00005412"/>
    </source>
</evidence>
<dbReference type="EC" id="4.2.3.4" evidence="8 19"/>
<evidence type="ECO:0000256" key="1">
    <source>
        <dbReference type="ARBA" id="ARBA00001393"/>
    </source>
</evidence>
<feature type="binding site" evidence="19">
    <location>
        <position position="153"/>
    </location>
    <ligand>
        <name>NAD(+)</name>
        <dbReference type="ChEBI" id="CHEBI:57540"/>
    </ligand>
</feature>
<evidence type="ECO:0000256" key="2">
    <source>
        <dbReference type="ARBA" id="ARBA00001911"/>
    </source>
</evidence>
<dbReference type="PIRSF" id="PIRSF001455">
    <property type="entry name" value="DHQ_synth"/>
    <property type="match status" value="1"/>
</dbReference>
<dbReference type="AlphaFoldDB" id="A0A932A8S8"/>
<keyword evidence="17 19" id="KW-0456">Lyase</keyword>
<proteinExistence type="inferred from homology"/>
<protein>
    <recommendedName>
        <fullName evidence="9 19">3-dehydroquinate synthase</fullName>
        <shortName evidence="19">DHQS</shortName>
        <ecNumber evidence="8 19">4.2.3.4</ecNumber>
    </recommendedName>
</protein>